<dbReference type="OrthoDB" id="167560at2157"/>
<sequence>MSAEIEADDNDVVAALEGEQATPLPRAFIAEASGPATVVRDRGEVTERAEVDLEITHRIETLEEFGEFWALRNKRFPENEAIGTLLEVEPDGARYVIGDDQLDAWDVQVDGHVQAFFGVGEAIVEFDGDLESFDAPNQRFWSRVANNIGHDVDDLVADFARDLKSTSLWGPGAHLAELAVKHGSREGLESYTEALLEEVSE</sequence>
<keyword evidence="2" id="KW-1185">Reference proteome</keyword>
<proteinExistence type="predicted"/>
<name>A0A3N6PB30_NATCH</name>
<dbReference type="AlphaFoldDB" id="A0A3N6PB30"/>
<evidence type="ECO:0000313" key="2">
    <source>
        <dbReference type="Proteomes" id="UP000281431"/>
    </source>
</evidence>
<gene>
    <name evidence="1" type="ORF">EA472_22475</name>
</gene>
<evidence type="ECO:0000313" key="1">
    <source>
        <dbReference type="EMBL" id="RQG93705.1"/>
    </source>
</evidence>
<organism evidence="1 2">
    <name type="scientific">Natrarchaeobius chitinivorans</name>
    <dbReference type="NCBI Taxonomy" id="1679083"/>
    <lineage>
        <taxon>Archaea</taxon>
        <taxon>Methanobacteriati</taxon>
        <taxon>Methanobacteriota</taxon>
        <taxon>Stenosarchaea group</taxon>
        <taxon>Halobacteria</taxon>
        <taxon>Halobacteriales</taxon>
        <taxon>Natrialbaceae</taxon>
        <taxon>Natrarchaeobius</taxon>
    </lineage>
</organism>
<dbReference type="EMBL" id="REFZ01000069">
    <property type="protein sequence ID" value="RQG93705.1"/>
    <property type="molecule type" value="Genomic_DNA"/>
</dbReference>
<comment type="caution">
    <text evidence="1">The sequence shown here is derived from an EMBL/GenBank/DDBJ whole genome shotgun (WGS) entry which is preliminary data.</text>
</comment>
<reference evidence="1 2" key="1">
    <citation type="submission" date="2018-10" db="EMBL/GenBank/DDBJ databases">
        <title>Natrarchaeobius chitinivorans gen. nov., sp. nov., and Natrarchaeobius haloalkaliphilus sp. nov., alkaliphilic, chitin-utilizing haloarchaea from hypersaline alkaline lakes.</title>
        <authorList>
            <person name="Sorokin D.Y."/>
            <person name="Elcheninov A.G."/>
            <person name="Kostrikina N.A."/>
            <person name="Bale N.J."/>
            <person name="Sinninghe Damste J.S."/>
            <person name="Khijniak T.V."/>
            <person name="Kublanov I.V."/>
            <person name="Toshchakov S.V."/>
        </authorList>
    </citation>
    <scope>NUCLEOTIDE SEQUENCE [LARGE SCALE GENOMIC DNA]</scope>
    <source>
        <strain evidence="1 2">AArcht7</strain>
    </source>
</reference>
<accession>A0A3N6PB30</accession>
<protein>
    <submittedName>
        <fullName evidence="1">Uncharacterized protein</fullName>
    </submittedName>
</protein>
<dbReference type="Proteomes" id="UP000281431">
    <property type="component" value="Unassembled WGS sequence"/>
</dbReference>